<feature type="region of interest" description="Disordered" evidence="1">
    <location>
        <begin position="31"/>
        <end position="128"/>
    </location>
</feature>
<reference evidence="3 4" key="1">
    <citation type="submission" date="2019-05" db="EMBL/GenBank/DDBJ databases">
        <title>Emergence of the Ug99 lineage of the wheat stem rust pathogen through somatic hybridization.</title>
        <authorList>
            <person name="Li F."/>
            <person name="Upadhyaya N.M."/>
            <person name="Sperschneider J."/>
            <person name="Matny O."/>
            <person name="Nguyen-Phuc H."/>
            <person name="Mago R."/>
            <person name="Raley C."/>
            <person name="Miller M.E."/>
            <person name="Silverstein K.A.T."/>
            <person name="Henningsen E."/>
            <person name="Hirsch C.D."/>
            <person name="Visser B."/>
            <person name="Pretorius Z.A."/>
            <person name="Steffenson B.J."/>
            <person name="Schwessinger B."/>
            <person name="Dodds P.N."/>
            <person name="Figueroa M."/>
        </authorList>
    </citation>
    <scope>NUCLEOTIDE SEQUENCE [LARGE SCALE GENOMIC DNA]</scope>
    <source>
        <strain evidence="3">21-0</strain>
    </source>
</reference>
<feature type="compositionally biased region" description="Acidic residues" evidence="1">
    <location>
        <begin position="102"/>
        <end position="125"/>
    </location>
</feature>
<dbReference type="PANTHER" id="PTHR46177:SF1">
    <property type="entry name" value="INTEGRASE CATALYTIC DOMAIN-CONTAINING PROTEIN"/>
    <property type="match status" value="1"/>
</dbReference>
<dbReference type="EMBL" id="VSWC01000131">
    <property type="protein sequence ID" value="KAA1081154.1"/>
    <property type="molecule type" value="Genomic_DNA"/>
</dbReference>
<proteinExistence type="predicted"/>
<sequence length="632" mass="72829">MILDYEQDDSTHEPDDWPTWRFRRYIDNKLSTSSSAQSYSHWESSLKESQGSLHNSHSSFGNENNSTKTMDFRSSEEASFPACEDQAFIDQESNEDPLTSDYTEESGSDDESFVTPEESEIDEPLDSNNPEDIMKYIVKKLLLKGHKGPKIVKILKEKHGISISYRTLARRRAEWGLQRVDLPLAHISTPLDPPIRASLLSSHRKGLNLDEIQARLVQETGVTVCIRTVKRYLQTLQLKLLENDVQTGKVSMDEVFEAINHARTSLLHTGIGYRRMRFLLMRQYNIRIPRQLVYDVLKHLDPAGMAARLRQGFKRRIYRTYGPNHIWACDGHDKLKPYGICVYGFVDAWLRKILGMFVHTTNNDPQHVGLYFLHLASKTGGLPLKVTSDYGTETVEMATYQMWLSYRFGGINGEEATKRMHFTKSNRNQKIESLWSQMMKQHNRPIIDSIVTEIENGYYDPDDEIEKLLFLFLWIPVFQSSVNIWVDLYNNSKRRRDYSITLPTACSPDYSYGTPEAFGTTDQLVNVPSQEIELLIAQDYPNCQEMFQHTPEWFRLIAERTMQQIGVNFSAITVGNVWIVFQQMLPSIRTELEDYTFDSSSSQSSQYSHQEPEGVGSIDEITGSSEVTCEYE</sequence>
<evidence type="ECO:0000256" key="1">
    <source>
        <dbReference type="SAM" id="MobiDB-lite"/>
    </source>
</evidence>
<evidence type="ECO:0000313" key="3">
    <source>
        <dbReference type="EMBL" id="KAA1081154.1"/>
    </source>
</evidence>
<dbReference type="Pfam" id="PF24764">
    <property type="entry name" value="rva_4"/>
    <property type="match status" value="1"/>
</dbReference>
<organism evidence="3 4">
    <name type="scientific">Puccinia graminis f. sp. tritici</name>
    <dbReference type="NCBI Taxonomy" id="56615"/>
    <lineage>
        <taxon>Eukaryota</taxon>
        <taxon>Fungi</taxon>
        <taxon>Dikarya</taxon>
        <taxon>Basidiomycota</taxon>
        <taxon>Pucciniomycotina</taxon>
        <taxon>Pucciniomycetes</taxon>
        <taxon>Pucciniales</taxon>
        <taxon>Pucciniaceae</taxon>
        <taxon>Puccinia</taxon>
    </lineage>
</organism>
<comment type="caution">
    <text evidence="3">The sequence shown here is derived from an EMBL/GenBank/DDBJ whole genome shotgun (WGS) entry which is preliminary data.</text>
</comment>
<feature type="domain" description="Integrase core" evidence="2">
    <location>
        <begin position="317"/>
        <end position="497"/>
    </location>
</feature>
<evidence type="ECO:0000259" key="2">
    <source>
        <dbReference type="Pfam" id="PF24764"/>
    </source>
</evidence>
<feature type="compositionally biased region" description="Low complexity" evidence="1">
    <location>
        <begin position="599"/>
        <end position="609"/>
    </location>
</feature>
<name>A0A5B0MYG1_PUCGR</name>
<dbReference type="Proteomes" id="UP000324748">
    <property type="component" value="Unassembled WGS sequence"/>
</dbReference>
<gene>
    <name evidence="3" type="ORF">PGT21_030501</name>
</gene>
<dbReference type="OrthoDB" id="5392716at2759"/>
<protein>
    <recommendedName>
        <fullName evidence="2">Integrase core domain-containing protein</fullName>
    </recommendedName>
</protein>
<dbReference type="InterPro" id="IPR058913">
    <property type="entry name" value="Integrase_dom_put"/>
</dbReference>
<feature type="compositionally biased region" description="Polar residues" evidence="1">
    <location>
        <begin position="31"/>
        <end position="69"/>
    </location>
</feature>
<keyword evidence="4" id="KW-1185">Reference proteome</keyword>
<accession>A0A5B0MYG1</accession>
<dbReference type="PANTHER" id="PTHR46177">
    <property type="entry name" value="INTEGRASE CATALYTIC DOMAIN-CONTAINING PROTEIN"/>
    <property type="match status" value="1"/>
</dbReference>
<feature type="region of interest" description="Disordered" evidence="1">
    <location>
        <begin position="599"/>
        <end position="632"/>
    </location>
</feature>
<dbReference type="AlphaFoldDB" id="A0A5B0MYG1"/>
<feature type="compositionally biased region" description="Polar residues" evidence="1">
    <location>
        <begin position="622"/>
        <end position="632"/>
    </location>
</feature>
<evidence type="ECO:0000313" key="4">
    <source>
        <dbReference type="Proteomes" id="UP000324748"/>
    </source>
</evidence>